<dbReference type="InterPro" id="IPR036728">
    <property type="entry name" value="PBP_GOBP_sf"/>
</dbReference>
<dbReference type="CDD" id="cd23992">
    <property type="entry name" value="PBP_GOBP"/>
    <property type="match status" value="1"/>
</dbReference>
<evidence type="ECO:0000256" key="1">
    <source>
        <dbReference type="SAM" id="SignalP"/>
    </source>
</evidence>
<gene>
    <name evidence="2" type="primary">Obp57de</name>
</gene>
<dbReference type="AlphaFoldDB" id="B0M2C3"/>
<dbReference type="EMBL" id="AB370270">
    <property type="protein sequence ID" value="BAG11601.1"/>
    <property type="molecule type" value="Genomic_DNA"/>
</dbReference>
<keyword evidence="1" id="KW-0732">Signal</keyword>
<organism evidence="2">
    <name type="scientific">Drosophila obscura</name>
    <name type="common">Fruit fly</name>
    <dbReference type="NCBI Taxonomy" id="7282"/>
    <lineage>
        <taxon>Eukaryota</taxon>
        <taxon>Metazoa</taxon>
        <taxon>Ecdysozoa</taxon>
        <taxon>Arthropoda</taxon>
        <taxon>Hexapoda</taxon>
        <taxon>Insecta</taxon>
        <taxon>Pterygota</taxon>
        <taxon>Neoptera</taxon>
        <taxon>Endopterygota</taxon>
        <taxon>Diptera</taxon>
        <taxon>Brachycera</taxon>
        <taxon>Muscomorpha</taxon>
        <taxon>Ephydroidea</taxon>
        <taxon>Drosophilidae</taxon>
        <taxon>Drosophila</taxon>
        <taxon>Sophophora</taxon>
    </lineage>
</organism>
<evidence type="ECO:0000313" key="2">
    <source>
        <dbReference type="EMBL" id="BAG11601.1"/>
    </source>
</evidence>
<dbReference type="InterPro" id="IPR006170">
    <property type="entry name" value="PBP/GOBP"/>
</dbReference>
<name>B0M2C3_DROOB</name>
<reference evidence="2" key="1">
    <citation type="journal article" date="2008" name="Genetics">
        <title>Rapid evolution of two odorant-binding protein genes, Obp57d and Obp57e, in the Drosophila melanogaster species group.</title>
        <authorList>
            <person name="Matsuo T."/>
        </authorList>
    </citation>
    <scope>NUCLEOTIDE SEQUENCE</scope>
</reference>
<proteinExistence type="predicted"/>
<protein>
    <submittedName>
        <fullName evidence="2">Odorant-binding protein 57de</fullName>
    </submittedName>
</protein>
<accession>B0M2C3</accession>
<sequence>MSVPVRVVFLLLSLLLLYGSAHSNSSIYDPCRSQNYTTPEEQRSFLDNWPKDWNASELDRSVKCYATCILFEMQLLDKSGHLHMERYLEAEALQESWPDSVDNCRTELADSYDSCEYFSGMANCLLSLRAARE</sequence>
<dbReference type="GO" id="GO:0005549">
    <property type="term" value="F:odorant binding"/>
    <property type="evidence" value="ECO:0007669"/>
    <property type="project" value="InterPro"/>
</dbReference>
<dbReference type="OrthoDB" id="7860130at2759"/>
<dbReference type="Pfam" id="PF01395">
    <property type="entry name" value="PBP_GOBP"/>
    <property type="match status" value="1"/>
</dbReference>
<feature type="chain" id="PRO_5002752127" evidence="1">
    <location>
        <begin position="24"/>
        <end position="133"/>
    </location>
</feature>
<dbReference type="SUPFAM" id="SSF47565">
    <property type="entry name" value="Insect pheromone/odorant-binding proteins"/>
    <property type="match status" value="1"/>
</dbReference>
<feature type="signal peptide" evidence="1">
    <location>
        <begin position="1"/>
        <end position="23"/>
    </location>
</feature>
<dbReference type="Gene3D" id="1.10.238.20">
    <property type="entry name" value="Pheromone/general odorant binding protein domain"/>
    <property type="match status" value="1"/>
</dbReference>